<keyword evidence="4" id="KW-1185">Reference proteome</keyword>
<dbReference type="PANTHER" id="PTHR12121">
    <property type="entry name" value="CARBON CATABOLITE REPRESSOR PROTEIN 4"/>
    <property type="match status" value="1"/>
</dbReference>
<organism evidence="3 4">
    <name type="scientific">Iris pallida</name>
    <name type="common">Sweet iris</name>
    <dbReference type="NCBI Taxonomy" id="29817"/>
    <lineage>
        <taxon>Eukaryota</taxon>
        <taxon>Viridiplantae</taxon>
        <taxon>Streptophyta</taxon>
        <taxon>Embryophyta</taxon>
        <taxon>Tracheophyta</taxon>
        <taxon>Spermatophyta</taxon>
        <taxon>Magnoliopsida</taxon>
        <taxon>Liliopsida</taxon>
        <taxon>Asparagales</taxon>
        <taxon>Iridaceae</taxon>
        <taxon>Iridoideae</taxon>
        <taxon>Irideae</taxon>
        <taxon>Iris</taxon>
    </lineage>
</organism>
<dbReference type="InterPro" id="IPR036691">
    <property type="entry name" value="Endo/exonu/phosph_ase_sf"/>
</dbReference>
<comment type="caution">
    <text evidence="3">The sequence shown here is derived from an EMBL/GenBank/DDBJ whole genome shotgun (WGS) entry which is preliminary data.</text>
</comment>
<dbReference type="EMBL" id="JANAVB010006199">
    <property type="protein sequence ID" value="KAJ6845447.1"/>
    <property type="molecule type" value="Genomic_DNA"/>
</dbReference>
<dbReference type="Proteomes" id="UP001140949">
    <property type="component" value="Unassembled WGS sequence"/>
</dbReference>
<feature type="domain" description="Endonuclease/exonuclease/phosphatase" evidence="2">
    <location>
        <begin position="72"/>
        <end position="415"/>
    </location>
</feature>
<dbReference type="AlphaFoldDB" id="A0AAX6HY20"/>
<evidence type="ECO:0000259" key="2">
    <source>
        <dbReference type="Pfam" id="PF03372"/>
    </source>
</evidence>
<dbReference type="InterPro" id="IPR050410">
    <property type="entry name" value="CCR4/nocturin_mRNA_transcr"/>
</dbReference>
<name>A0AAX6HY20_IRIPA</name>
<feature type="region of interest" description="Disordered" evidence="1">
    <location>
        <begin position="1"/>
        <end position="53"/>
    </location>
</feature>
<evidence type="ECO:0000313" key="4">
    <source>
        <dbReference type="Proteomes" id="UP001140949"/>
    </source>
</evidence>
<dbReference type="Pfam" id="PF03372">
    <property type="entry name" value="Exo_endo_phos"/>
    <property type="match status" value="1"/>
</dbReference>
<dbReference type="SUPFAM" id="SSF56219">
    <property type="entry name" value="DNase I-like"/>
    <property type="match status" value="1"/>
</dbReference>
<protein>
    <submittedName>
        <fullName evidence="3">Carbon catabolite repressor protein 4-like protein 5 isoform X2</fullName>
    </submittedName>
</protein>
<evidence type="ECO:0000256" key="1">
    <source>
        <dbReference type="SAM" id="MobiDB-lite"/>
    </source>
</evidence>
<sequence length="441" mass="49642">MKATNPGPNHAGSRSEPGRRKRKHEHDASRSSRRDSSRSGKQRRTSGGDGTRRWVCSPRDASIYKSKFTIVSYNILGVRNVSNHSDLYHRVSPENLKWDHRKRRIRKELNRYNPSIICFQEVDRFDDLTDLLRKDGYVGVHKARTGDASDGCAIFWKEEQFALLHQEDIEYRKYGLRDNVAQLCMLKTCHNYSTVSTSKDANSEVAEFTPSQTLLVGNIHVLFNPNRGDVKLGQIRLLLDRAFTMSQQWGNSPVVICGDFNSTPQSAVHHFLSSPELDILLYDRKKISGQIELPAGQVSFSTQSIASRSRFGMPKLLKYRWSQEEIHLAGGSRECTCLKNPLKLLSAYQGVPGHQNTRDCSGEPLATSYHSKFMGTVDYIWHSAALVPLRVVETLPIKCLKSLGGLPSEKWGSDHLSLVCELAFIDDANHANSPLCSKISA</sequence>
<accession>A0AAX6HY20</accession>
<reference evidence="3" key="2">
    <citation type="submission" date="2023-04" db="EMBL/GenBank/DDBJ databases">
        <authorList>
            <person name="Bruccoleri R.E."/>
            <person name="Oakeley E.J."/>
            <person name="Faust A.-M."/>
            <person name="Dessus-Babus S."/>
            <person name="Altorfer M."/>
            <person name="Burckhardt D."/>
            <person name="Oertli M."/>
            <person name="Naumann U."/>
            <person name="Petersen F."/>
            <person name="Wong J."/>
        </authorList>
    </citation>
    <scope>NUCLEOTIDE SEQUENCE</scope>
    <source>
        <strain evidence="3">GSM-AAB239-AS_SAM_17_03QT</strain>
        <tissue evidence="3">Leaf</tissue>
    </source>
</reference>
<dbReference type="Gene3D" id="3.60.10.10">
    <property type="entry name" value="Endonuclease/exonuclease/phosphatase"/>
    <property type="match status" value="1"/>
</dbReference>
<reference evidence="3" key="1">
    <citation type="journal article" date="2023" name="GigaByte">
        <title>Genome assembly of the bearded iris, Iris pallida Lam.</title>
        <authorList>
            <person name="Bruccoleri R.E."/>
            <person name="Oakeley E.J."/>
            <person name="Faust A.M.E."/>
            <person name="Altorfer M."/>
            <person name="Dessus-Babus S."/>
            <person name="Burckhardt D."/>
            <person name="Oertli M."/>
            <person name="Naumann U."/>
            <person name="Petersen F."/>
            <person name="Wong J."/>
        </authorList>
    </citation>
    <scope>NUCLEOTIDE SEQUENCE</scope>
    <source>
        <strain evidence="3">GSM-AAB239-AS_SAM_17_03QT</strain>
    </source>
</reference>
<gene>
    <name evidence="3" type="ORF">M6B38_286990</name>
</gene>
<proteinExistence type="predicted"/>
<feature type="compositionally biased region" description="Basic and acidic residues" evidence="1">
    <location>
        <begin position="25"/>
        <end position="38"/>
    </location>
</feature>
<evidence type="ECO:0000313" key="3">
    <source>
        <dbReference type="EMBL" id="KAJ6845447.1"/>
    </source>
</evidence>
<dbReference type="PANTHER" id="PTHR12121:SF74">
    <property type="entry name" value="CARBON CATABOLITE REPRESSOR PROTEIN 4 HOMOLOG 5"/>
    <property type="match status" value="1"/>
</dbReference>
<dbReference type="GO" id="GO:0000175">
    <property type="term" value="F:3'-5'-RNA exonuclease activity"/>
    <property type="evidence" value="ECO:0007669"/>
    <property type="project" value="TreeGrafter"/>
</dbReference>
<dbReference type="InterPro" id="IPR005135">
    <property type="entry name" value="Endo/exonuclease/phosphatase"/>
</dbReference>